<dbReference type="AlphaFoldDB" id="A0A1F5YFF8"/>
<evidence type="ECO:0000313" key="4">
    <source>
        <dbReference type="EMBL" id="OGF98917.1"/>
    </source>
</evidence>
<evidence type="ECO:0000256" key="2">
    <source>
        <dbReference type="ARBA" id="ARBA00022679"/>
    </source>
</evidence>
<dbReference type="Pfam" id="PF13489">
    <property type="entry name" value="Methyltransf_23"/>
    <property type="match status" value="1"/>
</dbReference>
<reference evidence="4 5" key="1">
    <citation type="journal article" date="2016" name="Nat. Commun.">
        <title>Thousands of microbial genomes shed light on interconnected biogeochemical processes in an aquifer system.</title>
        <authorList>
            <person name="Anantharaman K."/>
            <person name="Brown C.T."/>
            <person name="Hug L.A."/>
            <person name="Sharon I."/>
            <person name="Castelle C.J."/>
            <person name="Probst A.J."/>
            <person name="Thomas B.C."/>
            <person name="Singh A."/>
            <person name="Wilkins M.J."/>
            <person name="Karaoz U."/>
            <person name="Brodie E.L."/>
            <person name="Williams K.H."/>
            <person name="Hubbard S.S."/>
            <person name="Banfield J.F."/>
        </authorList>
    </citation>
    <scope>NUCLEOTIDE SEQUENCE [LARGE SCALE GENOMIC DNA]</scope>
</reference>
<protein>
    <recommendedName>
        <fullName evidence="6">Methyltransferase type 11 domain-containing protein</fullName>
    </recommendedName>
</protein>
<dbReference type="GO" id="GO:0008168">
    <property type="term" value="F:methyltransferase activity"/>
    <property type="evidence" value="ECO:0007669"/>
    <property type="project" value="UniProtKB-KW"/>
</dbReference>
<comment type="caution">
    <text evidence="4">The sequence shown here is derived from an EMBL/GenBank/DDBJ whole genome shotgun (WGS) entry which is preliminary data.</text>
</comment>
<dbReference type="EMBL" id="MFIV01000056">
    <property type="protein sequence ID" value="OGF98917.1"/>
    <property type="molecule type" value="Genomic_DNA"/>
</dbReference>
<keyword evidence="1" id="KW-0489">Methyltransferase</keyword>
<proteinExistence type="predicted"/>
<dbReference type="InterPro" id="IPR029063">
    <property type="entry name" value="SAM-dependent_MTases_sf"/>
</dbReference>
<dbReference type="GO" id="GO:0032259">
    <property type="term" value="P:methylation"/>
    <property type="evidence" value="ECO:0007669"/>
    <property type="project" value="UniProtKB-KW"/>
</dbReference>
<evidence type="ECO:0000256" key="3">
    <source>
        <dbReference type="ARBA" id="ARBA00022691"/>
    </source>
</evidence>
<dbReference type="Proteomes" id="UP000176992">
    <property type="component" value="Unassembled WGS sequence"/>
</dbReference>
<dbReference type="PANTHER" id="PTHR43464:SF19">
    <property type="entry name" value="UBIQUINONE BIOSYNTHESIS O-METHYLTRANSFERASE, MITOCHONDRIAL"/>
    <property type="match status" value="1"/>
</dbReference>
<name>A0A1F5YFF8_9BACT</name>
<evidence type="ECO:0008006" key="6">
    <source>
        <dbReference type="Google" id="ProtNLM"/>
    </source>
</evidence>
<dbReference type="SUPFAM" id="SSF53335">
    <property type="entry name" value="S-adenosyl-L-methionine-dependent methyltransferases"/>
    <property type="match status" value="1"/>
</dbReference>
<organism evidence="4 5">
    <name type="scientific">Candidatus Glassbacteria bacterium GWA2_58_10</name>
    <dbReference type="NCBI Taxonomy" id="1817865"/>
    <lineage>
        <taxon>Bacteria</taxon>
        <taxon>Candidatus Glassiibacteriota</taxon>
    </lineage>
</organism>
<sequence>MLLIRSAPEKMLLEFLEILRGIQPEAGVTLLCHAGRELEGCESLIYPHQGFFRPENVNTRKLKSAHFELAAVPYATERRFHPAYYNVDSIAQASGADRVVLFYRDGRALPADKEFFELKRLRVVEPYLERKRQALAEIAAFTGEELSLVEEKCDLAGLEAVRLWSAADPRSEEEVRRYYTSHDFYIYELMKTEYNGDREELVDSVLEECAPGEKVLDYGAGVGIFSIPLAARGAEVTHLDLPGPLFEFARSRFASRGLPVRLLACEREEPLTGSYDTIVSIFVVEHLLDPERTLRHLSRHITREGKLLLAVDFEEQRCGDEPLPLHLAPLTAERYYSFMRELGLELVRRRGRLDVFRRKA</sequence>
<dbReference type="Gene3D" id="3.40.50.150">
    <property type="entry name" value="Vaccinia Virus protein VP39"/>
    <property type="match status" value="1"/>
</dbReference>
<evidence type="ECO:0000256" key="1">
    <source>
        <dbReference type="ARBA" id="ARBA00022603"/>
    </source>
</evidence>
<keyword evidence="3" id="KW-0949">S-adenosyl-L-methionine</keyword>
<keyword evidence="2" id="KW-0808">Transferase</keyword>
<dbReference type="CDD" id="cd02440">
    <property type="entry name" value="AdoMet_MTases"/>
    <property type="match status" value="1"/>
</dbReference>
<accession>A0A1F5YFF8</accession>
<evidence type="ECO:0000313" key="5">
    <source>
        <dbReference type="Proteomes" id="UP000176992"/>
    </source>
</evidence>
<gene>
    <name evidence="4" type="ORF">A2Z86_02560</name>
</gene>
<dbReference type="PANTHER" id="PTHR43464">
    <property type="entry name" value="METHYLTRANSFERASE"/>
    <property type="match status" value="1"/>
</dbReference>